<dbReference type="GO" id="GO:0070181">
    <property type="term" value="F:small ribosomal subunit rRNA binding"/>
    <property type="evidence" value="ECO:0007669"/>
    <property type="project" value="TreeGrafter"/>
</dbReference>
<dbReference type="InterPro" id="IPR001648">
    <property type="entry name" value="Ribosomal_bS18"/>
</dbReference>
<accession>D9TG21</accession>
<evidence type="ECO:0000256" key="3">
    <source>
        <dbReference type="ARBA" id="ARBA00023274"/>
    </source>
</evidence>
<dbReference type="Proteomes" id="UP000000347">
    <property type="component" value="Chromosome"/>
</dbReference>
<keyword evidence="3 4" id="KW-0687">Ribonucleoprotein</keyword>
<dbReference type="RefSeq" id="WP_013291138.1">
    <property type="nucleotide sequence ID" value="NC_014392.1"/>
</dbReference>
<evidence type="ECO:0000256" key="6">
    <source>
        <dbReference type="SAM" id="MobiDB-lite"/>
    </source>
</evidence>
<gene>
    <name evidence="4 7" type="primary">rpsR</name>
    <name evidence="7" type="ordered locus">COB47_1872</name>
</gene>
<protein>
    <recommendedName>
        <fullName evidence="4">Small ribosomal subunit protein bS18</fullName>
    </recommendedName>
</protein>
<name>D9TG21_CALOO</name>
<proteinExistence type="inferred from homology"/>
<dbReference type="SUPFAM" id="SSF46911">
    <property type="entry name" value="Ribosomal protein S18"/>
    <property type="match status" value="1"/>
</dbReference>
<comment type="subunit">
    <text evidence="4">Part of the 30S ribosomal subunit. Forms a tight heterodimer with protein bS6.</text>
</comment>
<reference evidence="7 8" key="1">
    <citation type="journal article" date="2010" name="J. Bacteriol.">
        <title>Complete genome sequence of the cellulolytic thermophile Caldicellulosiruptor obsidiansis OB47T.</title>
        <authorList>
            <person name="Elkins J.G."/>
            <person name="Lochner A."/>
            <person name="Hamilton-Brehm S.D."/>
            <person name="Davenport K.W."/>
            <person name="Podar M."/>
            <person name="Brown S.D."/>
            <person name="Land M.L."/>
            <person name="Hauser L.J."/>
            <person name="Klingeman D.M."/>
            <person name="Raman B."/>
            <person name="Goodwin L.A."/>
            <person name="Tapia R."/>
            <person name="Meincke L.J."/>
            <person name="Detter J.C."/>
            <person name="Bruce D.C."/>
            <person name="Han C.S."/>
            <person name="Palumbo A.V."/>
            <person name="Cottingham R.W."/>
            <person name="Keller M."/>
            <person name="Graham D.E."/>
        </authorList>
    </citation>
    <scope>NUCLEOTIDE SEQUENCE [LARGE SCALE GENOMIC DNA]</scope>
    <source>
        <strain evidence="8">ATCC BAA-2073 / strain OB47</strain>
    </source>
</reference>
<dbReference type="Gene3D" id="4.10.640.10">
    <property type="entry name" value="Ribosomal protein S18"/>
    <property type="match status" value="1"/>
</dbReference>
<dbReference type="PANTHER" id="PTHR13479:SF40">
    <property type="entry name" value="SMALL RIBOSOMAL SUBUNIT PROTEIN BS18M"/>
    <property type="match status" value="1"/>
</dbReference>
<keyword evidence="4" id="KW-0694">RNA-binding</keyword>
<dbReference type="AlphaFoldDB" id="D9TG21"/>
<dbReference type="KEGG" id="cob:COB47_1872"/>
<dbReference type="InterPro" id="IPR036870">
    <property type="entry name" value="Ribosomal_bS18_sf"/>
</dbReference>
<sequence length="92" mass="10996">MNNNQNQQQAQATQTFERVSSRQKKKKRVCSFCVERIYEIDYKDVNRLKKFLTERGKIMPRRTTGNCARHQRQLTRAIKRARILALLPFIVE</sequence>
<comment type="similarity">
    <text evidence="1 4 5">Belongs to the bacterial ribosomal protein bS18 family.</text>
</comment>
<evidence type="ECO:0000256" key="4">
    <source>
        <dbReference type="HAMAP-Rule" id="MF_00270"/>
    </source>
</evidence>
<dbReference type="NCBIfam" id="TIGR00165">
    <property type="entry name" value="S18"/>
    <property type="match status" value="1"/>
</dbReference>
<dbReference type="EMBL" id="CP002164">
    <property type="protein sequence ID" value="ADL43141.1"/>
    <property type="molecule type" value="Genomic_DNA"/>
</dbReference>
<dbReference type="HAMAP" id="MF_00270">
    <property type="entry name" value="Ribosomal_bS18"/>
    <property type="match status" value="1"/>
</dbReference>
<dbReference type="HOGENOM" id="CLU_148710_2_2_9"/>
<evidence type="ECO:0000256" key="5">
    <source>
        <dbReference type="RuleBase" id="RU003910"/>
    </source>
</evidence>
<dbReference type="GO" id="GO:0022627">
    <property type="term" value="C:cytosolic small ribosomal subunit"/>
    <property type="evidence" value="ECO:0007669"/>
    <property type="project" value="TreeGrafter"/>
</dbReference>
<organism evidence="7 8">
    <name type="scientific">Caldicellulosiruptor obsidiansis (strain ATCC BAA-2073 / JCM 16842 / OB47)</name>
    <dbReference type="NCBI Taxonomy" id="608506"/>
    <lineage>
        <taxon>Bacteria</taxon>
        <taxon>Bacillati</taxon>
        <taxon>Bacillota</taxon>
        <taxon>Bacillota incertae sedis</taxon>
        <taxon>Caldicellulosiruptorales</taxon>
        <taxon>Caldicellulosiruptoraceae</taxon>
        <taxon>Caldicellulosiruptor</taxon>
    </lineage>
</organism>
<keyword evidence="4" id="KW-0699">rRNA-binding</keyword>
<feature type="compositionally biased region" description="Low complexity" evidence="6">
    <location>
        <begin position="1"/>
        <end position="15"/>
    </location>
</feature>
<dbReference type="GO" id="GO:0003735">
    <property type="term" value="F:structural constituent of ribosome"/>
    <property type="evidence" value="ECO:0007669"/>
    <property type="project" value="InterPro"/>
</dbReference>
<dbReference type="PANTHER" id="PTHR13479">
    <property type="entry name" value="30S RIBOSOMAL PROTEIN S18"/>
    <property type="match status" value="1"/>
</dbReference>
<dbReference type="eggNOG" id="COG0238">
    <property type="taxonomic scope" value="Bacteria"/>
</dbReference>
<dbReference type="PRINTS" id="PR00974">
    <property type="entry name" value="RIBOSOMALS18"/>
</dbReference>
<keyword evidence="2 4" id="KW-0689">Ribosomal protein</keyword>
<feature type="region of interest" description="Disordered" evidence="6">
    <location>
        <begin position="1"/>
        <end position="26"/>
    </location>
</feature>
<evidence type="ECO:0000256" key="2">
    <source>
        <dbReference type="ARBA" id="ARBA00022980"/>
    </source>
</evidence>
<evidence type="ECO:0000256" key="1">
    <source>
        <dbReference type="ARBA" id="ARBA00005589"/>
    </source>
</evidence>
<dbReference type="Pfam" id="PF01084">
    <property type="entry name" value="Ribosomal_S18"/>
    <property type="match status" value="1"/>
</dbReference>
<comment type="function">
    <text evidence="4">Binds as a heterodimer with protein bS6 to the central domain of the 16S rRNA, where it helps stabilize the platform of the 30S subunit.</text>
</comment>
<evidence type="ECO:0000313" key="8">
    <source>
        <dbReference type="Proteomes" id="UP000000347"/>
    </source>
</evidence>
<evidence type="ECO:0000313" key="7">
    <source>
        <dbReference type="EMBL" id="ADL43141.1"/>
    </source>
</evidence>
<keyword evidence="8" id="KW-1185">Reference proteome</keyword>
<dbReference type="GO" id="GO:0006412">
    <property type="term" value="P:translation"/>
    <property type="evidence" value="ECO:0007669"/>
    <property type="project" value="UniProtKB-UniRule"/>
</dbReference>
<dbReference type="OrthoDB" id="9812008at2"/>
<dbReference type="STRING" id="608506.COB47_1872"/>